<evidence type="ECO:0000313" key="1">
    <source>
        <dbReference type="EMBL" id="SJM32533.1"/>
    </source>
</evidence>
<accession>A0A2P9AN09</accession>
<reference evidence="2" key="1">
    <citation type="submission" date="2016-12" db="EMBL/GenBank/DDBJ databases">
        <authorList>
            <person name="Brunel B."/>
        </authorList>
    </citation>
    <scope>NUCLEOTIDE SEQUENCE [LARGE SCALE GENOMIC DNA]</scope>
</reference>
<evidence type="ECO:0000313" key="2">
    <source>
        <dbReference type="Proteomes" id="UP000245698"/>
    </source>
</evidence>
<gene>
    <name evidence="1" type="ORF">BQ8482_290128</name>
</gene>
<dbReference type="EMBL" id="FUIG01000036">
    <property type="protein sequence ID" value="SJM32533.1"/>
    <property type="molecule type" value="Genomic_DNA"/>
</dbReference>
<organism evidence="1 2">
    <name type="scientific">Mesorhizobium delmotii</name>
    <dbReference type="NCBI Taxonomy" id="1631247"/>
    <lineage>
        <taxon>Bacteria</taxon>
        <taxon>Pseudomonadati</taxon>
        <taxon>Pseudomonadota</taxon>
        <taxon>Alphaproteobacteria</taxon>
        <taxon>Hyphomicrobiales</taxon>
        <taxon>Phyllobacteriaceae</taxon>
        <taxon>Mesorhizobium</taxon>
    </lineage>
</organism>
<dbReference type="Proteomes" id="UP000245698">
    <property type="component" value="Unassembled WGS sequence"/>
</dbReference>
<proteinExistence type="predicted"/>
<keyword evidence="2" id="KW-1185">Reference proteome</keyword>
<protein>
    <submittedName>
        <fullName evidence="1">Uncharacterized protein</fullName>
    </submittedName>
</protein>
<name>A0A2P9AN09_9HYPH</name>
<dbReference type="AlphaFoldDB" id="A0A2P9AN09"/>
<sequence length="78" mass="8870">MRAIATRALFTPLIFGVSAVRRDAEMDAIRGQRPGNMGAVAELIGKSVQYQCDLWCSRRLPRYARRPASGWKSRWSMK</sequence>